<feature type="compositionally biased region" description="Polar residues" evidence="5">
    <location>
        <begin position="281"/>
        <end position="293"/>
    </location>
</feature>
<dbReference type="PANTHER" id="PTHR21685:SF1">
    <property type="entry name" value="TAPERIN"/>
    <property type="match status" value="1"/>
</dbReference>
<feature type="region of interest" description="Disordered" evidence="5">
    <location>
        <begin position="564"/>
        <end position="587"/>
    </location>
</feature>
<dbReference type="InterPro" id="IPR026671">
    <property type="entry name" value="PPP1R18/Tprn"/>
</dbReference>
<gene>
    <name evidence="8" type="ORF">P7K49_002177</name>
</gene>
<comment type="caution">
    <text evidence="8">The sequence shown here is derived from an EMBL/GenBank/DDBJ whole genome shotgun (WGS) entry which is preliminary data.</text>
</comment>
<organism evidence="8 9">
    <name type="scientific">Saguinus oedipus</name>
    <name type="common">Cotton-top tamarin</name>
    <name type="synonym">Oedipomidas oedipus</name>
    <dbReference type="NCBI Taxonomy" id="9490"/>
    <lineage>
        <taxon>Eukaryota</taxon>
        <taxon>Metazoa</taxon>
        <taxon>Chordata</taxon>
        <taxon>Craniata</taxon>
        <taxon>Vertebrata</taxon>
        <taxon>Euteleostomi</taxon>
        <taxon>Mammalia</taxon>
        <taxon>Eutheria</taxon>
        <taxon>Euarchontoglires</taxon>
        <taxon>Primates</taxon>
        <taxon>Haplorrhini</taxon>
        <taxon>Platyrrhini</taxon>
        <taxon>Cebidae</taxon>
        <taxon>Callitrichinae</taxon>
        <taxon>Saguinus</taxon>
    </lineage>
</organism>
<feature type="compositionally biased region" description="Basic and acidic residues" evidence="5">
    <location>
        <begin position="295"/>
        <end position="305"/>
    </location>
</feature>
<evidence type="ECO:0000259" key="7">
    <source>
        <dbReference type="Pfam" id="PF13916"/>
    </source>
</evidence>
<keyword evidence="9" id="KW-1185">Reference proteome</keyword>
<feature type="domain" description="Phostensin/Taperin PP1-binding" evidence="6">
    <location>
        <begin position="471"/>
        <end position="569"/>
    </location>
</feature>
<feature type="compositionally biased region" description="Low complexity" evidence="5">
    <location>
        <begin position="220"/>
        <end position="235"/>
    </location>
</feature>
<evidence type="ECO:0000256" key="2">
    <source>
        <dbReference type="ARBA" id="ARBA00022490"/>
    </source>
</evidence>
<evidence type="ECO:0000313" key="8">
    <source>
        <dbReference type="EMBL" id="KAK2120791.1"/>
    </source>
</evidence>
<sequence length="727" mass="75412">MAALGRSGPGPRSALPAWKREILERKRAKLAALGGGAGPGAAEPEQRVLAESLGPLRENPFMRLEAERRRGAGAAGARLLERYNRVPGVRALRADSVLIIETVPGFPPAPPAAGAAQIRAAEVLVYGAPPGRVSRLLERFDSPTAPRRRGSPERARPPPPPPAPPRPPPAAPSLPAAPGPCSGGASPGSRRSDFLQKTGSNSFTVHPRGLHRGAGARLLSNGPSAAQSQASPANGLAGSPLGSGQWKPKVEPGDPSLHPPPSPGIPSATPAAPPASATPSQRQCVSAATSANDSFEIRPAPKPDVETIPSGDLQARALASLRANSRNSFLFIPKSKASGAPPAEERPSAELPKGDVGQSTPSQELGAQLVPGGDGSPALVKSTLEVEAQWAVDEGPCPRAATALSDRAVRWQRPSSPPPFLPAAAKEAEPAEGFSVPGLAKNSRGQGRPGLPVTFIDEVDSEDEAPQEAKLPYSTNPARPGCVAELQPRGSNTFTVVPKRKPGPLQEQHLSQANGGPQPREAEEEEAGGLLGPTLKKRYPAVHEIEVIGGYLALQKSCLTKAGSSRKKVSGGGRATGQERDSSQSCGGTASALIPGLVAGAKDGFYMDWRRAGAGWAVPGPGPQWNPLTWAVGTAGLLCASKGCWRVPGQTVLCLLPVLVAHLELARRACPFVSPAGRSRPELVGSSLGLALRRWPRMVSWRPSCMGARCQDVSGKRPVLGVGWVPS</sequence>
<evidence type="ECO:0000256" key="5">
    <source>
        <dbReference type="SAM" id="MobiDB-lite"/>
    </source>
</evidence>
<evidence type="ECO:0000313" key="9">
    <source>
        <dbReference type="Proteomes" id="UP001266305"/>
    </source>
</evidence>
<dbReference type="Proteomes" id="UP001266305">
    <property type="component" value="Unassembled WGS sequence"/>
</dbReference>
<dbReference type="PANTHER" id="PTHR21685">
    <property type="entry name" value="TON-B BOX DOMAIN"/>
    <property type="match status" value="1"/>
</dbReference>
<keyword evidence="2" id="KW-0963">Cytoplasm</keyword>
<dbReference type="InterPro" id="IPR025903">
    <property type="entry name" value="Phostensin/Taperin_N_dom"/>
</dbReference>
<feature type="region of interest" description="Disordered" evidence="5">
    <location>
        <begin position="408"/>
        <end position="531"/>
    </location>
</feature>
<dbReference type="Pfam" id="PF13916">
    <property type="entry name" value="Phostensin_N"/>
    <property type="match status" value="1"/>
</dbReference>
<keyword evidence="3" id="KW-0597">Phosphoprotein</keyword>
<evidence type="ECO:0000256" key="3">
    <source>
        <dbReference type="ARBA" id="ARBA00022553"/>
    </source>
</evidence>
<evidence type="ECO:0008006" key="10">
    <source>
        <dbReference type="Google" id="ProtNLM"/>
    </source>
</evidence>
<comment type="subcellular location">
    <subcellularLocation>
        <location evidence="1">Cytoplasm</location>
    </subcellularLocation>
</comment>
<feature type="compositionally biased region" description="Low complexity" evidence="5">
    <location>
        <begin position="265"/>
        <end position="280"/>
    </location>
</feature>
<feature type="compositionally biased region" description="Pro residues" evidence="5">
    <location>
        <begin position="157"/>
        <end position="178"/>
    </location>
</feature>
<feature type="region of interest" description="Disordered" evidence="5">
    <location>
        <begin position="135"/>
        <end position="311"/>
    </location>
</feature>
<evidence type="ECO:0000256" key="4">
    <source>
        <dbReference type="ARBA" id="ARBA00023203"/>
    </source>
</evidence>
<name>A0ABQ9WGN0_SAGOE</name>
<dbReference type="InterPro" id="IPR025907">
    <property type="entry name" value="Phostensin/Taperin_PP1-bd_dom"/>
</dbReference>
<feature type="compositionally biased region" description="Acidic residues" evidence="5">
    <location>
        <begin position="457"/>
        <end position="466"/>
    </location>
</feature>
<feature type="compositionally biased region" description="Polar residues" evidence="5">
    <location>
        <begin position="195"/>
        <end position="204"/>
    </location>
</feature>
<dbReference type="Pfam" id="PF13914">
    <property type="entry name" value="Phostensin"/>
    <property type="match status" value="1"/>
</dbReference>
<keyword evidence="4" id="KW-0009">Actin-binding</keyword>
<accession>A0ABQ9WGN0</accession>
<reference evidence="8 9" key="1">
    <citation type="submission" date="2023-05" db="EMBL/GenBank/DDBJ databases">
        <title>B98-5 Cell Line De Novo Hybrid Assembly: An Optical Mapping Approach.</title>
        <authorList>
            <person name="Kananen K."/>
            <person name="Auerbach J.A."/>
            <person name="Kautto E."/>
            <person name="Blachly J.S."/>
        </authorList>
    </citation>
    <scope>NUCLEOTIDE SEQUENCE [LARGE SCALE GENOMIC DNA]</scope>
    <source>
        <strain evidence="8">B95-8</strain>
        <tissue evidence="8">Cell line</tissue>
    </source>
</reference>
<feature type="domain" description="Phostensin/Taperin N-terminal" evidence="7">
    <location>
        <begin position="9"/>
        <end position="87"/>
    </location>
</feature>
<dbReference type="EMBL" id="JASSZA010000001">
    <property type="protein sequence ID" value="KAK2120791.1"/>
    <property type="molecule type" value="Genomic_DNA"/>
</dbReference>
<feature type="region of interest" description="Disordered" evidence="5">
    <location>
        <begin position="332"/>
        <end position="376"/>
    </location>
</feature>
<protein>
    <recommendedName>
        <fullName evidence="10">Taperin</fullName>
    </recommendedName>
</protein>
<evidence type="ECO:0000259" key="6">
    <source>
        <dbReference type="Pfam" id="PF13914"/>
    </source>
</evidence>
<proteinExistence type="predicted"/>
<evidence type="ECO:0000256" key="1">
    <source>
        <dbReference type="ARBA" id="ARBA00004496"/>
    </source>
</evidence>